<evidence type="ECO:0000313" key="4">
    <source>
        <dbReference type="Proteomes" id="UP000297839"/>
    </source>
</evidence>
<dbReference type="InterPro" id="IPR023346">
    <property type="entry name" value="Lysozyme-like_dom_sf"/>
</dbReference>
<comment type="caution">
    <text evidence="3">The sequence shown here is derived from an EMBL/GenBank/DDBJ whole genome shotgun (WGS) entry which is preliminary data.</text>
</comment>
<dbReference type="RefSeq" id="WP_135250261.1">
    <property type="nucleotide sequence ID" value="NZ_SMLK01000004.1"/>
</dbReference>
<feature type="domain" description="Transglycosylase SLT" evidence="2">
    <location>
        <begin position="26"/>
        <end position="123"/>
    </location>
</feature>
<dbReference type="Proteomes" id="UP000297839">
    <property type="component" value="Unassembled WGS sequence"/>
</dbReference>
<dbReference type="AlphaFoldDB" id="A0A4Z0BNR9"/>
<feature type="signal peptide" evidence="1">
    <location>
        <begin position="1"/>
        <end position="22"/>
    </location>
</feature>
<evidence type="ECO:0000313" key="3">
    <source>
        <dbReference type="EMBL" id="TFZ00074.1"/>
    </source>
</evidence>
<keyword evidence="1" id="KW-0732">Signal</keyword>
<dbReference type="InterPro" id="IPR008258">
    <property type="entry name" value="Transglycosylase_SLT_dom_1"/>
</dbReference>
<sequence length="162" mass="17598">MLGRWGLLLCLAALLEAAPAHAERNCWIEAGARYRIDPGLLYAIAQLESGLNPRALGRNRDGSRDVGLMQINSSHLPLLARYGIGEEQLYDPCVSIHVAAWLLAGNFQRMGHSWTAVGAYNAASPGKRSLYASKIYRQLDPQTAARLTGAIDGASSREAPQR</sequence>
<accession>A0A4Z0BNR9</accession>
<dbReference type="CDD" id="cd13400">
    <property type="entry name" value="LT_IagB-like"/>
    <property type="match status" value="1"/>
</dbReference>
<reference evidence="3 4" key="1">
    <citation type="submission" date="2019-03" db="EMBL/GenBank/DDBJ databases">
        <title>Ramlibacter sp. 18x22-1, whole genome shotgun sequence.</title>
        <authorList>
            <person name="Zhang X."/>
            <person name="Feng G."/>
            <person name="Zhu H."/>
        </authorList>
    </citation>
    <scope>NUCLEOTIDE SEQUENCE [LARGE SCALE GENOMIC DNA]</scope>
    <source>
        <strain evidence="3 4">18x22-1</strain>
    </source>
</reference>
<feature type="chain" id="PRO_5021442854" evidence="1">
    <location>
        <begin position="23"/>
        <end position="162"/>
    </location>
</feature>
<evidence type="ECO:0000256" key="1">
    <source>
        <dbReference type="SAM" id="SignalP"/>
    </source>
</evidence>
<evidence type="ECO:0000259" key="2">
    <source>
        <dbReference type="Pfam" id="PF01464"/>
    </source>
</evidence>
<dbReference type="Gene3D" id="1.10.530.10">
    <property type="match status" value="1"/>
</dbReference>
<dbReference type="Pfam" id="PF01464">
    <property type="entry name" value="SLT"/>
    <property type="match status" value="1"/>
</dbReference>
<name>A0A4Z0BNR9_9BURK</name>
<protein>
    <submittedName>
        <fullName evidence="3">Lytic transglycosylase</fullName>
    </submittedName>
</protein>
<dbReference type="SUPFAM" id="SSF53955">
    <property type="entry name" value="Lysozyme-like"/>
    <property type="match status" value="1"/>
</dbReference>
<dbReference type="OrthoDB" id="9808681at2"/>
<organism evidence="3 4">
    <name type="scientific">Ramlibacter humi</name>
    <dbReference type="NCBI Taxonomy" id="2530451"/>
    <lineage>
        <taxon>Bacteria</taxon>
        <taxon>Pseudomonadati</taxon>
        <taxon>Pseudomonadota</taxon>
        <taxon>Betaproteobacteria</taxon>
        <taxon>Burkholderiales</taxon>
        <taxon>Comamonadaceae</taxon>
        <taxon>Ramlibacter</taxon>
    </lineage>
</organism>
<keyword evidence="4" id="KW-1185">Reference proteome</keyword>
<proteinExistence type="predicted"/>
<gene>
    <name evidence="3" type="ORF">EZ216_13265</name>
</gene>
<dbReference type="EMBL" id="SMLK01000004">
    <property type="protein sequence ID" value="TFZ00074.1"/>
    <property type="molecule type" value="Genomic_DNA"/>
</dbReference>